<gene>
    <name evidence="1" type="ORF">UFOVP376_50</name>
</gene>
<sequence length="75" mass="8743">MKRMYDFACENGHKTERFCDYEEQNFRCECGGLARRVISAPSFNLEGWSGNFPSAHGRFEHRHTEKLKAEQKANS</sequence>
<evidence type="ECO:0000313" key="1">
    <source>
        <dbReference type="EMBL" id="CAB5223097.1"/>
    </source>
</evidence>
<reference evidence="1" key="1">
    <citation type="submission" date="2020-05" db="EMBL/GenBank/DDBJ databases">
        <authorList>
            <person name="Chiriac C."/>
            <person name="Salcher M."/>
            <person name="Ghai R."/>
            <person name="Kavagutti S V."/>
        </authorList>
    </citation>
    <scope>NUCLEOTIDE SEQUENCE</scope>
</reference>
<dbReference type="EMBL" id="LR798305">
    <property type="protein sequence ID" value="CAB5223097.1"/>
    <property type="molecule type" value="Genomic_DNA"/>
</dbReference>
<protein>
    <submittedName>
        <fullName evidence="1">Uncharacterized protein</fullName>
    </submittedName>
</protein>
<organism evidence="1">
    <name type="scientific">uncultured Caudovirales phage</name>
    <dbReference type="NCBI Taxonomy" id="2100421"/>
    <lineage>
        <taxon>Viruses</taxon>
        <taxon>Duplodnaviria</taxon>
        <taxon>Heunggongvirae</taxon>
        <taxon>Uroviricota</taxon>
        <taxon>Caudoviricetes</taxon>
        <taxon>Peduoviridae</taxon>
        <taxon>Maltschvirus</taxon>
        <taxon>Maltschvirus maltsch</taxon>
    </lineage>
</organism>
<accession>A0A6J7WZ65</accession>
<proteinExistence type="predicted"/>
<name>A0A6J7WZ65_9CAUD</name>